<name>A0A166AXH1_EXIGL</name>
<organism evidence="3 4">
    <name type="scientific">Exidia glandulosa HHB12029</name>
    <dbReference type="NCBI Taxonomy" id="1314781"/>
    <lineage>
        <taxon>Eukaryota</taxon>
        <taxon>Fungi</taxon>
        <taxon>Dikarya</taxon>
        <taxon>Basidiomycota</taxon>
        <taxon>Agaricomycotina</taxon>
        <taxon>Agaricomycetes</taxon>
        <taxon>Auriculariales</taxon>
        <taxon>Exidiaceae</taxon>
        <taxon>Exidia</taxon>
    </lineage>
</organism>
<keyword evidence="2" id="KW-0812">Transmembrane</keyword>
<dbReference type="AlphaFoldDB" id="A0A166AXH1"/>
<evidence type="ECO:0000256" key="2">
    <source>
        <dbReference type="SAM" id="Phobius"/>
    </source>
</evidence>
<evidence type="ECO:0000313" key="4">
    <source>
        <dbReference type="Proteomes" id="UP000077266"/>
    </source>
</evidence>
<gene>
    <name evidence="3" type="ORF">EXIGLDRAFT_734107</name>
</gene>
<evidence type="ECO:0000256" key="1">
    <source>
        <dbReference type="SAM" id="MobiDB-lite"/>
    </source>
</evidence>
<evidence type="ECO:0000313" key="3">
    <source>
        <dbReference type="EMBL" id="KZV96019.1"/>
    </source>
</evidence>
<feature type="transmembrane region" description="Helical" evidence="2">
    <location>
        <begin position="79"/>
        <end position="101"/>
    </location>
</feature>
<protein>
    <submittedName>
        <fullName evidence="3">Uncharacterized protein</fullName>
    </submittedName>
</protein>
<dbReference type="EMBL" id="KV425948">
    <property type="protein sequence ID" value="KZV96019.1"/>
    <property type="molecule type" value="Genomic_DNA"/>
</dbReference>
<keyword evidence="4" id="KW-1185">Reference proteome</keyword>
<dbReference type="Proteomes" id="UP000077266">
    <property type="component" value="Unassembled WGS sequence"/>
</dbReference>
<feature type="region of interest" description="Disordered" evidence="1">
    <location>
        <begin position="1"/>
        <end position="43"/>
    </location>
</feature>
<reference evidence="3 4" key="1">
    <citation type="journal article" date="2016" name="Mol. Biol. Evol.">
        <title>Comparative Genomics of Early-Diverging Mushroom-Forming Fungi Provides Insights into the Origins of Lignocellulose Decay Capabilities.</title>
        <authorList>
            <person name="Nagy L.G."/>
            <person name="Riley R."/>
            <person name="Tritt A."/>
            <person name="Adam C."/>
            <person name="Daum C."/>
            <person name="Floudas D."/>
            <person name="Sun H."/>
            <person name="Yadav J.S."/>
            <person name="Pangilinan J."/>
            <person name="Larsson K.H."/>
            <person name="Matsuura K."/>
            <person name="Barry K."/>
            <person name="Labutti K."/>
            <person name="Kuo R."/>
            <person name="Ohm R.A."/>
            <person name="Bhattacharya S.S."/>
            <person name="Shirouzu T."/>
            <person name="Yoshinaga Y."/>
            <person name="Martin F.M."/>
            <person name="Grigoriev I.V."/>
            <person name="Hibbett D.S."/>
        </authorList>
    </citation>
    <scope>NUCLEOTIDE SEQUENCE [LARGE SCALE GENOMIC DNA]</scope>
    <source>
        <strain evidence="3 4">HHB12029</strain>
    </source>
</reference>
<dbReference type="InParanoid" id="A0A166AXH1"/>
<keyword evidence="2" id="KW-1133">Transmembrane helix</keyword>
<sequence length="106" mass="11066">MAPYVSTPENGHARSSSDSDDEPSPLGASSSAHVYPPAQGPSAAVAALRNVQDKDDRDLEAMIPSGHPQSRISFGRGELVMIFASMTAVSVLALTAATLTVKKVSW</sequence>
<proteinExistence type="predicted"/>
<keyword evidence="2" id="KW-0472">Membrane</keyword>
<accession>A0A166AXH1</accession>